<accession>A0A9P0ZXY3</accession>
<feature type="region of interest" description="Disordered" evidence="1">
    <location>
        <begin position="1"/>
        <end position="23"/>
    </location>
</feature>
<protein>
    <recommendedName>
        <fullName evidence="2">DUF7054 domain-containing protein</fullName>
    </recommendedName>
</protein>
<dbReference type="EMBL" id="CAMAPE010000065">
    <property type="protein sequence ID" value="CAH9114581.1"/>
    <property type="molecule type" value="Genomic_DNA"/>
</dbReference>
<organism evidence="3 4">
    <name type="scientific">Cuscuta europaea</name>
    <name type="common">European dodder</name>
    <dbReference type="NCBI Taxonomy" id="41803"/>
    <lineage>
        <taxon>Eukaryota</taxon>
        <taxon>Viridiplantae</taxon>
        <taxon>Streptophyta</taxon>
        <taxon>Embryophyta</taxon>
        <taxon>Tracheophyta</taxon>
        <taxon>Spermatophyta</taxon>
        <taxon>Magnoliopsida</taxon>
        <taxon>eudicotyledons</taxon>
        <taxon>Gunneridae</taxon>
        <taxon>Pentapetalae</taxon>
        <taxon>asterids</taxon>
        <taxon>lamiids</taxon>
        <taxon>Solanales</taxon>
        <taxon>Convolvulaceae</taxon>
        <taxon>Cuscuteae</taxon>
        <taxon>Cuscuta</taxon>
        <taxon>Cuscuta subgen. Cuscuta</taxon>
    </lineage>
</organism>
<evidence type="ECO:0000313" key="4">
    <source>
        <dbReference type="Proteomes" id="UP001152484"/>
    </source>
</evidence>
<dbReference type="PANTHER" id="PTHR33270">
    <property type="entry name" value="BNAC05G50380D PROTEIN"/>
    <property type="match status" value="1"/>
</dbReference>
<dbReference type="OrthoDB" id="1919859at2759"/>
<dbReference type="Proteomes" id="UP001152484">
    <property type="component" value="Unassembled WGS sequence"/>
</dbReference>
<proteinExistence type="predicted"/>
<comment type="caution">
    <text evidence="3">The sequence shown here is derived from an EMBL/GenBank/DDBJ whole genome shotgun (WGS) entry which is preliminary data.</text>
</comment>
<dbReference type="PANTHER" id="PTHR33270:SF18">
    <property type="entry name" value="OS02G0324700 PROTEIN"/>
    <property type="match status" value="1"/>
</dbReference>
<gene>
    <name evidence="3" type="ORF">CEURO_LOCUS20439</name>
</gene>
<evidence type="ECO:0000313" key="3">
    <source>
        <dbReference type="EMBL" id="CAH9114581.1"/>
    </source>
</evidence>
<name>A0A9P0ZXY3_CUSEU</name>
<reference evidence="3" key="1">
    <citation type="submission" date="2022-07" db="EMBL/GenBank/DDBJ databases">
        <authorList>
            <person name="Macas J."/>
            <person name="Novak P."/>
            <person name="Neumann P."/>
        </authorList>
    </citation>
    <scope>NUCLEOTIDE SEQUENCE</scope>
</reference>
<dbReference type="AlphaFoldDB" id="A0A9P0ZXY3"/>
<keyword evidence="4" id="KW-1185">Reference proteome</keyword>
<dbReference type="InterPro" id="IPR040358">
    <property type="entry name" value="At4g22758-like"/>
</dbReference>
<sequence length="146" mass="16067">MHKKSSEMLTYKPKKTQAGKSGGENRRLLVSITVLGSAGPIRFVVNEDDPVAAVIVTALKSYAREGRLPVLGSDFNNFVLYSPNAATEALNPWDGIGSLGVRNFVLSKKPQQERANEDGKQAAPKASRSIWRTWFNKTINPKIMSH</sequence>
<dbReference type="InterPro" id="IPR055482">
    <property type="entry name" value="DUF7054"/>
</dbReference>
<feature type="domain" description="DUF7054" evidence="2">
    <location>
        <begin position="25"/>
        <end position="106"/>
    </location>
</feature>
<evidence type="ECO:0000256" key="1">
    <source>
        <dbReference type="SAM" id="MobiDB-lite"/>
    </source>
</evidence>
<dbReference type="Pfam" id="PF23156">
    <property type="entry name" value="DUF7054"/>
    <property type="match status" value="1"/>
</dbReference>
<evidence type="ECO:0000259" key="2">
    <source>
        <dbReference type="Pfam" id="PF23156"/>
    </source>
</evidence>